<name>A4VMG5_STUS1</name>
<reference evidence="1 2" key="1">
    <citation type="journal article" date="2008" name="Proc. Natl. Acad. Sci. U.S.A.">
        <title>Nitrogen fixation island and rhizosphere competence traits in the genome of root-associated Pseudomonas stutzeri A1501.</title>
        <authorList>
            <person name="Yan Y."/>
            <person name="Yang J."/>
            <person name="Dou Y."/>
            <person name="Chen M."/>
            <person name="Ping S."/>
            <person name="Peng J."/>
            <person name="Lu W."/>
            <person name="Zhang W."/>
            <person name="Yao Z."/>
            <person name="Li H."/>
            <person name="Liu W."/>
            <person name="He S."/>
            <person name="Geng L."/>
            <person name="Zhang X."/>
            <person name="Yang F."/>
            <person name="Yu H."/>
            <person name="Zhan Y."/>
            <person name="Li D."/>
            <person name="Lin Z."/>
            <person name="Wang Y."/>
            <person name="Elmerich C."/>
            <person name="Lin M."/>
            <person name="Jin Q."/>
        </authorList>
    </citation>
    <scope>NUCLEOTIDE SEQUENCE [LARGE SCALE GENOMIC DNA]</scope>
    <source>
        <strain evidence="1 2">A1501</strain>
    </source>
</reference>
<dbReference type="EMBL" id="CP000304">
    <property type="protein sequence ID" value="ABP80166.1"/>
    <property type="molecule type" value="Genomic_DNA"/>
</dbReference>
<evidence type="ECO:0000313" key="1">
    <source>
        <dbReference type="EMBL" id="ABP80166.1"/>
    </source>
</evidence>
<dbReference type="HOGENOM" id="CLU_2993399_0_0_6"/>
<organism evidence="1 2">
    <name type="scientific">Stutzerimonas stutzeri (strain A1501)</name>
    <name type="common">Pseudomonas stutzeri</name>
    <dbReference type="NCBI Taxonomy" id="379731"/>
    <lineage>
        <taxon>Bacteria</taxon>
        <taxon>Pseudomonadati</taxon>
        <taxon>Pseudomonadota</taxon>
        <taxon>Gammaproteobacteria</taxon>
        <taxon>Pseudomonadales</taxon>
        <taxon>Pseudomonadaceae</taxon>
        <taxon>Stutzerimonas</taxon>
    </lineage>
</organism>
<dbReference type="Proteomes" id="UP000000233">
    <property type="component" value="Chromosome"/>
</dbReference>
<proteinExistence type="predicted"/>
<sequence>MTSVRSLEPAHPRTDIVLWLEAFDAMRHPGRRFRQLLTSGRCRGLFSAIPTRLSLWL</sequence>
<accession>A4VMG5</accession>
<dbReference type="AlphaFoldDB" id="A4VMG5"/>
<evidence type="ECO:0000313" key="2">
    <source>
        <dbReference type="Proteomes" id="UP000000233"/>
    </source>
</evidence>
<protein>
    <submittedName>
        <fullName evidence="1">Uncharacterized protein</fullName>
    </submittedName>
</protein>
<dbReference type="KEGG" id="psa:PST_2514"/>
<keyword evidence="2" id="KW-1185">Reference proteome</keyword>
<gene>
    <name evidence="1" type="ordered locus">PST_2514</name>
</gene>